<proteinExistence type="predicted"/>
<dbReference type="AlphaFoldDB" id="A0AAJ0AF42"/>
<organism evidence="3 4">
    <name type="scientific">Colletotrichum godetiae</name>
    <dbReference type="NCBI Taxonomy" id="1209918"/>
    <lineage>
        <taxon>Eukaryota</taxon>
        <taxon>Fungi</taxon>
        <taxon>Dikarya</taxon>
        <taxon>Ascomycota</taxon>
        <taxon>Pezizomycotina</taxon>
        <taxon>Sordariomycetes</taxon>
        <taxon>Hypocreomycetidae</taxon>
        <taxon>Glomerellales</taxon>
        <taxon>Glomerellaceae</taxon>
        <taxon>Colletotrichum</taxon>
        <taxon>Colletotrichum acutatum species complex</taxon>
    </lineage>
</organism>
<evidence type="ECO:0000313" key="3">
    <source>
        <dbReference type="EMBL" id="KAK1672140.1"/>
    </source>
</evidence>
<name>A0AAJ0AF42_9PEZI</name>
<dbReference type="Proteomes" id="UP001224890">
    <property type="component" value="Unassembled WGS sequence"/>
</dbReference>
<feature type="signal peptide" evidence="2">
    <location>
        <begin position="1"/>
        <end position="19"/>
    </location>
</feature>
<keyword evidence="4" id="KW-1185">Reference proteome</keyword>
<reference evidence="3" key="1">
    <citation type="submission" date="2021-06" db="EMBL/GenBank/DDBJ databases">
        <title>Comparative genomics, transcriptomics and evolutionary studies reveal genomic signatures of adaptation to plant cell wall in hemibiotrophic fungi.</title>
        <authorList>
            <consortium name="DOE Joint Genome Institute"/>
            <person name="Baroncelli R."/>
            <person name="Diaz J.F."/>
            <person name="Benocci T."/>
            <person name="Peng M."/>
            <person name="Battaglia E."/>
            <person name="Haridas S."/>
            <person name="Andreopoulos W."/>
            <person name="Labutti K."/>
            <person name="Pangilinan J."/>
            <person name="Floch G.L."/>
            <person name="Makela M.R."/>
            <person name="Henrissat B."/>
            <person name="Grigoriev I.V."/>
            <person name="Crouch J.A."/>
            <person name="De Vries R.P."/>
            <person name="Sukno S.A."/>
            <person name="Thon M.R."/>
        </authorList>
    </citation>
    <scope>NUCLEOTIDE SEQUENCE</scope>
    <source>
        <strain evidence="3">CBS 193.32</strain>
    </source>
</reference>
<keyword evidence="2" id="KW-0732">Signal</keyword>
<evidence type="ECO:0000313" key="4">
    <source>
        <dbReference type="Proteomes" id="UP001224890"/>
    </source>
</evidence>
<dbReference type="GeneID" id="85450947"/>
<protein>
    <recommendedName>
        <fullName evidence="5">Secreted protein</fullName>
    </recommendedName>
</protein>
<evidence type="ECO:0000256" key="1">
    <source>
        <dbReference type="SAM" id="MobiDB-lite"/>
    </source>
</evidence>
<feature type="chain" id="PRO_5042560548" description="Secreted protein" evidence="2">
    <location>
        <begin position="20"/>
        <end position="152"/>
    </location>
</feature>
<sequence>MIMLITSLIIVHDLSSVSACSMEISASWRSAKSKRLLPARHPDQPRKSRGRMSTVNSLESLTISGTVAYLCAFHWLTSHKGHRVKVNPLLLPPRLITGDRTGNNDETRRADAKGSQADPNRPTRLPSGAGQEGPRSRLFFSAYALGLDSFSC</sequence>
<feature type="region of interest" description="Disordered" evidence="1">
    <location>
        <begin position="35"/>
        <end position="54"/>
    </location>
</feature>
<evidence type="ECO:0000256" key="2">
    <source>
        <dbReference type="SAM" id="SignalP"/>
    </source>
</evidence>
<gene>
    <name evidence="3" type="ORF">BDP55DRAFT_272326</name>
</gene>
<comment type="caution">
    <text evidence="3">The sequence shown here is derived from an EMBL/GenBank/DDBJ whole genome shotgun (WGS) entry which is preliminary data.</text>
</comment>
<evidence type="ECO:0008006" key="5">
    <source>
        <dbReference type="Google" id="ProtNLM"/>
    </source>
</evidence>
<accession>A0AAJ0AF42</accession>
<feature type="compositionally biased region" description="Basic and acidic residues" evidence="1">
    <location>
        <begin position="102"/>
        <end position="112"/>
    </location>
</feature>
<dbReference type="EMBL" id="JAHMHR010000040">
    <property type="protein sequence ID" value="KAK1672140.1"/>
    <property type="molecule type" value="Genomic_DNA"/>
</dbReference>
<feature type="region of interest" description="Disordered" evidence="1">
    <location>
        <begin position="95"/>
        <end position="133"/>
    </location>
</feature>
<dbReference type="RefSeq" id="XP_060426143.1">
    <property type="nucleotide sequence ID" value="XM_060566421.1"/>
</dbReference>